<name>A0ABN8N350_9CNID</name>
<evidence type="ECO:0000313" key="1">
    <source>
        <dbReference type="EMBL" id="CAH3041954.1"/>
    </source>
</evidence>
<organism evidence="1 2">
    <name type="scientific">Porites lobata</name>
    <dbReference type="NCBI Taxonomy" id="104759"/>
    <lineage>
        <taxon>Eukaryota</taxon>
        <taxon>Metazoa</taxon>
        <taxon>Cnidaria</taxon>
        <taxon>Anthozoa</taxon>
        <taxon>Hexacorallia</taxon>
        <taxon>Scleractinia</taxon>
        <taxon>Fungiina</taxon>
        <taxon>Poritidae</taxon>
        <taxon>Porites</taxon>
    </lineage>
</organism>
<comment type="caution">
    <text evidence="1">The sequence shown here is derived from an EMBL/GenBank/DDBJ whole genome shotgun (WGS) entry which is preliminary data.</text>
</comment>
<sequence>MTHEPQAIVSMMFYHILASSVVLTNIKIHSTAAGIIPRLYHFNISKGTFSFNLHHSWLVMEAAHANLVGVLEYLDKFIEPGDYICVEDSNPLAPGAGQGLVKKRCYKTIGPSKMNELRNFLTGRSDRYVVDQKYTDFIFGSSTCCLRIKSLYLSSTLLCIFFNSHRYNATWNMNGYLKRV</sequence>
<protein>
    <submittedName>
        <fullName evidence="1">Uncharacterized protein</fullName>
    </submittedName>
</protein>
<proteinExistence type="predicted"/>
<dbReference type="Proteomes" id="UP001159405">
    <property type="component" value="Unassembled WGS sequence"/>
</dbReference>
<reference evidence="1 2" key="1">
    <citation type="submission" date="2022-05" db="EMBL/GenBank/DDBJ databases">
        <authorList>
            <consortium name="Genoscope - CEA"/>
            <person name="William W."/>
        </authorList>
    </citation>
    <scope>NUCLEOTIDE SEQUENCE [LARGE SCALE GENOMIC DNA]</scope>
</reference>
<evidence type="ECO:0000313" key="2">
    <source>
        <dbReference type="Proteomes" id="UP001159405"/>
    </source>
</evidence>
<dbReference type="EMBL" id="CALNXK010000009">
    <property type="protein sequence ID" value="CAH3041954.1"/>
    <property type="molecule type" value="Genomic_DNA"/>
</dbReference>
<accession>A0ABN8N350</accession>
<gene>
    <name evidence="1" type="ORF">PLOB_00048017</name>
</gene>
<keyword evidence="2" id="KW-1185">Reference proteome</keyword>